<dbReference type="eggNOG" id="COG3307">
    <property type="taxonomic scope" value="Bacteria"/>
</dbReference>
<dbReference type="OrthoDB" id="194010at2"/>
<evidence type="ECO:0000256" key="1">
    <source>
        <dbReference type="ARBA" id="ARBA00004141"/>
    </source>
</evidence>
<feature type="transmembrane region" description="Helical" evidence="5">
    <location>
        <begin position="212"/>
        <end position="231"/>
    </location>
</feature>
<feature type="transmembrane region" description="Helical" evidence="5">
    <location>
        <begin position="160"/>
        <end position="181"/>
    </location>
</feature>
<evidence type="ECO:0000256" key="2">
    <source>
        <dbReference type="ARBA" id="ARBA00022692"/>
    </source>
</evidence>
<keyword evidence="2 5" id="KW-0812">Transmembrane</keyword>
<dbReference type="EMBL" id="CP001032">
    <property type="protein sequence ID" value="ACB76031.1"/>
    <property type="molecule type" value="Genomic_DNA"/>
</dbReference>
<evidence type="ECO:0000256" key="5">
    <source>
        <dbReference type="SAM" id="Phobius"/>
    </source>
</evidence>
<evidence type="ECO:0000313" key="8">
    <source>
        <dbReference type="Proteomes" id="UP000007013"/>
    </source>
</evidence>
<feature type="transmembrane region" description="Helical" evidence="5">
    <location>
        <begin position="299"/>
        <end position="318"/>
    </location>
</feature>
<name>B1ZW17_OPITP</name>
<evidence type="ECO:0000256" key="3">
    <source>
        <dbReference type="ARBA" id="ARBA00022989"/>
    </source>
</evidence>
<keyword evidence="3 5" id="KW-1133">Transmembrane helix</keyword>
<feature type="transmembrane region" description="Helical" evidence="5">
    <location>
        <begin position="457"/>
        <end position="476"/>
    </location>
</feature>
<feature type="transmembrane region" description="Helical" evidence="5">
    <location>
        <begin position="408"/>
        <end position="426"/>
    </location>
</feature>
<protein>
    <submittedName>
        <fullName evidence="7">O-antigen polymerase</fullName>
    </submittedName>
</protein>
<gene>
    <name evidence="7" type="ordered locus">Oter_2750</name>
</gene>
<feature type="transmembrane region" description="Helical" evidence="5">
    <location>
        <begin position="243"/>
        <end position="262"/>
    </location>
</feature>
<evidence type="ECO:0000256" key="4">
    <source>
        <dbReference type="ARBA" id="ARBA00023136"/>
    </source>
</evidence>
<feature type="transmembrane region" description="Helical" evidence="5">
    <location>
        <begin position="268"/>
        <end position="287"/>
    </location>
</feature>
<feature type="transmembrane region" description="Helical" evidence="5">
    <location>
        <begin position="21"/>
        <end position="42"/>
    </location>
</feature>
<dbReference type="PANTHER" id="PTHR37422:SF23">
    <property type="entry name" value="TEICHURONIC ACID BIOSYNTHESIS PROTEIN TUAE"/>
    <property type="match status" value="1"/>
</dbReference>
<organism evidence="7 8">
    <name type="scientific">Opitutus terrae (strain DSM 11246 / JCM 15787 / PB90-1)</name>
    <dbReference type="NCBI Taxonomy" id="452637"/>
    <lineage>
        <taxon>Bacteria</taxon>
        <taxon>Pseudomonadati</taxon>
        <taxon>Verrucomicrobiota</taxon>
        <taxon>Opitutia</taxon>
        <taxon>Opitutales</taxon>
        <taxon>Opitutaceae</taxon>
        <taxon>Opitutus</taxon>
    </lineage>
</organism>
<evidence type="ECO:0000313" key="7">
    <source>
        <dbReference type="EMBL" id="ACB76031.1"/>
    </source>
</evidence>
<sequence length="489" mass="53455">MIEPSRATSPSPALAESRQPLRPLEIAVVVHVAVLAIFSAWAFGGNAYWSRLATAGLGSLGFLFTAAALLSSATRTGSRALVLRCLWPCVLLNGLVLASCLNPSFRAIVDGADVYYVQGTPAANLPSTARPDLSLQALWFFDAAYLSCFNLMLVVRQRRVLRWLLLALVANAVLLAAFGTMQKLLGATAPFFAPGKFRQPFFFASFLYHNHWGAYALLMITASIALVFHYARNARARDFWHTPGFSGLIAIGLLAMAIPLSGSRSATLLLGVLLLAALGQWCIRVFLNRARRPRGLRATAVVSLVLLAGTATLGYAFARPVITARMQTTYRQLDRVRATPSAATRVRLYRDTWHMVQQRPWFGWGLASYPTAFFLFNSQRFPHPITHPEAQVNFRDAHSDWLQSLAELGIIGTTLVALCAIVPLWTARRSLGASWLSGGLWTGISIVLLYAAVEFPFGNAAVIVAFWLCFFCAVHYPRVESAAAAPQPA</sequence>
<comment type="subcellular location">
    <subcellularLocation>
        <location evidence="1">Membrane</location>
        <topology evidence="1">Multi-pass membrane protein</topology>
    </subcellularLocation>
</comment>
<dbReference type="InterPro" id="IPR051533">
    <property type="entry name" value="WaaL-like"/>
</dbReference>
<dbReference type="STRING" id="452637.Oter_2750"/>
<keyword evidence="8" id="KW-1185">Reference proteome</keyword>
<dbReference type="HOGENOM" id="CLU_543950_0_0_0"/>
<feature type="domain" description="O-antigen ligase-related" evidence="6">
    <location>
        <begin position="250"/>
        <end position="416"/>
    </location>
</feature>
<feature type="transmembrane region" description="Helical" evidence="5">
    <location>
        <begin position="81"/>
        <end position="105"/>
    </location>
</feature>
<dbReference type="PANTHER" id="PTHR37422">
    <property type="entry name" value="TEICHURONIC ACID BIOSYNTHESIS PROTEIN TUAE"/>
    <property type="match status" value="1"/>
</dbReference>
<dbReference type="AlphaFoldDB" id="B1ZW17"/>
<dbReference type="Pfam" id="PF04932">
    <property type="entry name" value="Wzy_C"/>
    <property type="match status" value="1"/>
</dbReference>
<feature type="transmembrane region" description="Helical" evidence="5">
    <location>
        <begin position="48"/>
        <end position="69"/>
    </location>
</feature>
<feature type="transmembrane region" description="Helical" evidence="5">
    <location>
        <begin position="433"/>
        <end position="451"/>
    </location>
</feature>
<dbReference type="RefSeq" id="WP_012375566.1">
    <property type="nucleotide sequence ID" value="NC_010571.1"/>
</dbReference>
<keyword evidence="4 5" id="KW-0472">Membrane</keyword>
<dbReference type="GO" id="GO:0016020">
    <property type="term" value="C:membrane"/>
    <property type="evidence" value="ECO:0007669"/>
    <property type="project" value="UniProtKB-SubCell"/>
</dbReference>
<evidence type="ECO:0000259" key="6">
    <source>
        <dbReference type="Pfam" id="PF04932"/>
    </source>
</evidence>
<proteinExistence type="predicted"/>
<accession>B1ZW17</accession>
<dbReference type="Proteomes" id="UP000007013">
    <property type="component" value="Chromosome"/>
</dbReference>
<feature type="transmembrane region" description="Helical" evidence="5">
    <location>
        <begin position="133"/>
        <end position="153"/>
    </location>
</feature>
<dbReference type="InterPro" id="IPR007016">
    <property type="entry name" value="O-antigen_ligase-rel_domated"/>
</dbReference>
<reference evidence="7 8" key="1">
    <citation type="journal article" date="2011" name="J. Bacteriol.">
        <title>Genome sequence of the verrucomicrobium Opitutus terrae PB90-1, an abundant inhabitant of rice paddy soil ecosystems.</title>
        <authorList>
            <person name="van Passel M.W."/>
            <person name="Kant R."/>
            <person name="Palva A."/>
            <person name="Copeland A."/>
            <person name="Lucas S."/>
            <person name="Lapidus A."/>
            <person name="Glavina del Rio T."/>
            <person name="Pitluck S."/>
            <person name="Goltsman E."/>
            <person name="Clum A."/>
            <person name="Sun H."/>
            <person name="Schmutz J."/>
            <person name="Larimer F.W."/>
            <person name="Land M.L."/>
            <person name="Hauser L."/>
            <person name="Kyrpides N."/>
            <person name="Mikhailova N."/>
            <person name="Richardson P.P."/>
            <person name="Janssen P.H."/>
            <person name="de Vos W.M."/>
            <person name="Smidt H."/>
        </authorList>
    </citation>
    <scope>NUCLEOTIDE SEQUENCE [LARGE SCALE GENOMIC DNA]</scope>
    <source>
        <strain evidence="8">DSM 11246 / JCM 15787 / PB90-1</strain>
    </source>
</reference>
<dbReference type="KEGG" id="ote:Oter_2750"/>